<evidence type="ECO:0000256" key="4">
    <source>
        <dbReference type="ARBA" id="ARBA00022823"/>
    </source>
</evidence>
<dbReference type="Proteomes" id="UP000050378">
    <property type="component" value="Unassembled WGS sequence"/>
</dbReference>
<dbReference type="GO" id="GO:0031405">
    <property type="term" value="F:lipoic acid binding"/>
    <property type="evidence" value="ECO:0007669"/>
    <property type="project" value="TreeGrafter"/>
</dbReference>
<proteinExistence type="predicted"/>
<keyword evidence="6" id="KW-0812">Transmembrane</keyword>
<dbReference type="SUPFAM" id="SSF51230">
    <property type="entry name" value="Single hybrid motif"/>
    <property type="match status" value="1"/>
</dbReference>
<evidence type="ECO:0000256" key="2">
    <source>
        <dbReference type="ARBA" id="ARBA00011484"/>
    </source>
</evidence>
<feature type="transmembrane region" description="Helical" evidence="6">
    <location>
        <begin position="114"/>
        <end position="131"/>
    </location>
</feature>
<feature type="domain" description="Lipoyl-binding" evidence="7">
    <location>
        <begin position="2"/>
        <end position="77"/>
    </location>
</feature>
<comment type="subunit">
    <text evidence="2">Forms a 24-polypeptide structural core with octahedral symmetry.</text>
</comment>
<dbReference type="OrthoDB" id="6293210at2"/>
<evidence type="ECO:0000313" key="8">
    <source>
        <dbReference type="EMBL" id="KPM82610.1"/>
    </source>
</evidence>
<evidence type="ECO:0000256" key="1">
    <source>
        <dbReference type="ARBA" id="ARBA00001938"/>
    </source>
</evidence>
<evidence type="ECO:0000313" key="9">
    <source>
        <dbReference type="Proteomes" id="UP000050378"/>
    </source>
</evidence>
<dbReference type="PATRIC" id="fig|570156.3.peg.4081"/>
<dbReference type="InterPro" id="IPR050743">
    <property type="entry name" value="2-oxoacid_DH_E2_comp"/>
</dbReference>
<dbReference type="Pfam" id="PF00364">
    <property type="entry name" value="Biotin_lipoyl"/>
    <property type="match status" value="1"/>
</dbReference>
<reference evidence="8 9" key="1">
    <citation type="submission" date="2015-09" db="EMBL/GenBank/DDBJ databases">
        <title>Draft Genome Sequence of Pseudoalteromonas lipolytica UCD-48B.</title>
        <authorList>
            <person name="Krusor M."/>
            <person name="Coil D.A."/>
            <person name="Lang J.M."/>
            <person name="Eisen J.A."/>
            <person name="Alexiev A."/>
        </authorList>
    </citation>
    <scope>NUCLEOTIDE SEQUENCE [LARGE SCALE GENOMIC DNA]</scope>
    <source>
        <strain evidence="8 9">UCD-48B</strain>
    </source>
</reference>
<keyword evidence="6" id="KW-0472">Membrane</keyword>
<keyword evidence="6" id="KW-1133">Transmembrane helix</keyword>
<dbReference type="PANTHER" id="PTHR43178">
    <property type="entry name" value="DIHYDROLIPOAMIDE ACETYLTRANSFERASE COMPONENT OF PYRUVATE DEHYDROGENASE COMPLEX"/>
    <property type="match status" value="1"/>
</dbReference>
<gene>
    <name evidence="8" type="ORF">AOG27_14965</name>
</gene>
<dbReference type="PANTHER" id="PTHR43178:SF5">
    <property type="entry name" value="LIPOAMIDE ACYLTRANSFERASE COMPONENT OF BRANCHED-CHAIN ALPHA-KETO ACID DEHYDROGENASE COMPLEX, MITOCHONDRIAL"/>
    <property type="match status" value="1"/>
</dbReference>
<name>A0A0P7EH47_9GAMM</name>
<dbReference type="InterPro" id="IPR011053">
    <property type="entry name" value="Single_hybrid_motif"/>
</dbReference>
<organism evidence="8 9">
    <name type="scientific">Pseudoalteromonas lipolytica</name>
    <dbReference type="NCBI Taxonomy" id="570156"/>
    <lineage>
        <taxon>Bacteria</taxon>
        <taxon>Pseudomonadati</taxon>
        <taxon>Pseudomonadota</taxon>
        <taxon>Gammaproteobacteria</taxon>
        <taxon>Alteromonadales</taxon>
        <taxon>Pseudoalteromonadaceae</taxon>
        <taxon>Pseudoalteromonas</taxon>
    </lineage>
</organism>
<evidence type="ECO:0000259" key="7">
    <source>
        <dbReference type="PROSITE" id="PS50968"/>
    </source>
</evidence>
<dbReference type="RefSeq" id="WP_054553813.1">
    <property type="nucleotide sequence ID" value="NZ_LJTC01000010.1"/>
</dbReference>
<dbReference type="EMBL" id="LJTC01000010">
    <property type="protein sequence ID" value="KPM82610.1"/>
    <property type="molecule type" value="Genomic_DNA"/>
</dbReference>
<comment type="caution">
    <text evidence="8">The sequence shown here is derived from an EMBL/GenBank/DDBJ whole genome shotgun (WGS) entry which is preliminary data.</text>
</comment>
<keyword evidence="5" id="KW-0012">Acyltransferase</keyword>
<evidence type="ECO:0000256" key="5">
    <source>
        <dbReference type="ARBA" id="ARBA00023315"/>
    </source>
</evidence>
<dbReference type="GO" id="GO:0005737">
    <property type="term" value="C:cytoplasm"/>
    <property type="evidence" value="ECO:0007669"/>
    <property type="project" value="TreeGrafter"/>
</dbReference>
<accession>A0A0P7EH47</accession>
<dbReference type="CDD" id="cd06849">
    <property type="entry name" value="lipoyl_domain"/>
    <property type="match status" value="1"/>
</dbReference>
<protein>
    <recommendedName>
        <fullName evidence="7">Lipoyl-binding domain-containing protein</fullName>
    </recommendedName>
</protein>
<evidence type="ECO:0000256" key="3">
    <source>
        <dbReference type="ARBA" id="ARBA00022679"/>
    </source>
</evidence>
<keyword evidence="4" id="KW-0450">Lipoyl</keyword>
<dbReference type="GO" id="GO:0016407">
    <property type="term" value="F:acetyltransferase activity"/>
    <property type="evidence" value="ECO:0007669"/>
    <property type="project" value="TreeGrafter"/>
</dbReference>
<dbReference type="PROSITE" id="PS50968">
    <property type="entry name" value="BIOTINYL_LIPOYL"/>
    <property type="match status" value="1"/>
</dbReference>
<dbReference type="PROSITE" id="PS00189">
    <property type="entry name" value="LIPOYL"/>
    <property type="match status" value="1"/>
</dbReference>
<dbReference type="Gene3D" id="2.40.50.100">
    <property type="match status" value="1"/>
</dbReference>
<dbReference type="AlphaFoldDB" id="A0A0P7EH47"/>
<sequence>MSIPIKIPELPNDIGDVKVANVHVDVGDIVLVNSPLFDIETDKTILEIQASEAGEISEFKVKAGDYVTANQVVGMMLPDENAEIRFVHSTPKENATSKVNTSDKKSKNHQVQHYWLLVLFFVAIVGIIYTSL</sequence>
<comment type="cofactor">
    <cofactor evidence="1">
        <name>(R)-lipoate</name>
        <dbReference type="ChEBI" id="CHEBI:83088"/>
    </cofactor>
</comment>
<dbReference type="InterPro" id="IPR000089">
    <property type="entry name" value="Biotin_lipoyl"/>
</dbReference>
<dbReference type="InterPro" id="IPR003016">
    <property type="entry name" value="2-oxoA_DH_lipoyl-BS"/>
</dbReference>
<keyword evidence="3" id="KW-0808">Transferase</keyword>
<evidence type="ECO:0000256" key="6">
    <source>
        <dbReference type="SAM" id="Phobius"/>
    </source>
</evidence>
<dbReference type="STRING" id="570156.AOG27_14965"/>